<comment type="similarity">
    <text evidence="2">Belongs to the universal ribosomal protein uL2 family.</text>
</comment>
<dbReference type="Gene3D" id="2.60.120.10">
    <property type="entry name" value="Jelly Rolls"/>
    <property type="match status" value="1"/>
</dbReference>
<dbReference type="GO" id="GO:0003735">
    <property type="term" value="F:structural constituent of ribosome"/>
    <property type="evidence" value="ECO:0007669"/>
    <property type="project" value="InterPro"/>
</dbReference>
<dbReference type="InterPro" id="IPR014722">
    <property type="entry name" value="Rib_uL2_dom2"/>
</dbReference>
<dbReference type="InterPro" id="IPR011051">
    <property type="entry name" value="RmlC_Cupin_sf"/>
</dbReference>
<sequence>MLCSRLLIPKIKRESINYYILCAYSTTTESIGSISAQYAAYSNISPPADTNKNVTFQMRTYKPRTPGVRHLKRPINQHLWKGRPYLPLTFPKKGHGKGGRNNTGRVTVRHMGGGHKTRIRTVDFQRQVPGPHRVERIEHDPGRSAHIALLNEEATGKKSYIIAAEGMRAGDLVHSYLRGIPKDLLESMGGFVDPGVLAAKTAWRGNCLPLHMVPVGTFVYNVGSQKGKGAVFCRSAGTYAVIISKEDETKKGGSKYVIIRLQSGEVRKVSKHACATIGIASNPHHQHAQLGKAGRSRWLNIRPTVRGLAMNAADHPHGGGRGKSKGNVNPVSPWGLPAKGGHKTRKVRNPNKWVVVAKKLDPDQTDLTLGLVFDAGVVPSALQGYSYWYQDDGSSDQRHPHDSGRDVSSEYLAQIGVLYYRISSEEEVDKLAKQRHYRNRDVITVSPEKMGDLYEEKVKSFFTEHLHEDEEIRYILDGVGYFDVRSKADEWLRIRLEKGDLIILPAGIYHRFTTDEGNFVTAMRLFKEDPKWTPLDRAPSVDMNPYRLEYMQSVKAT</sequence>
<keyword evidence="6" id="KW-0479">Metal-binding</keyword>
<dbReference type="GO" id="GO:0019509">
    <property type="term" value="P:L-methionine salvage from methylthioadenosine"/>
    <property type="evidence" value="ECO:0007669"/>
    <property type="project" value="InterPro"/>
</dbReference>
<dbReference type="SMART" id="SM01382">
    <property type="entry name" value="Ribosomal_L2_C"/>
    <property type="match status" value="1"/>
</dbReference>
<dbReference type="NCBIfam" id="TIGR01171">
    <property type="entry name" value="rplB_bact"/>
    <property type="match status" value="1"/>
</dbReference>
<accession>A0A2S4PUQ8</accession>
<evidence type="ECO:0000256" key="10">
    <source>
        <dbReference type="ARBA" id="ARBA00023004"/>
    </source>
</evidence>
<evidence type="ECO:0000256" key="2">
    <source>
        <dbReference type="ARBA" id="ARBA00005636"/>
    </source>
</evidence>
<dbReference type="AlphaFoldDB" id="A0A2S4PUQ8"/>
<evidence type="ECO:0000256" key="17">
    <source>
        <dbReference type="SAM" id="MobiDB-lite"/>
    </source>
</evidence>
<dbReference type="Gene3D" id="4.10.950.10">
    <property type="entry name" value="Ribosomal protein L2, domain 3"/>
    <property type="match status" value="1"/>
</dbReference>
<evidence type="ECO:0000256" key="13">
    <source>
        <dbReference type="ARBA" id="ARBA00023242"/>
    </source>
</evidence>
<evidence type="ECO:0000256" key="7">
    <source>
        <dbReference type="ARBA" id="ARBA00022964"/>
    </source>
</evidence>
<dbReference type="PANTHER" id="PTHR13691:SF5">
    <property type="entry name" value="LARGE RIBOSOMAL SUBUNIT PROTEIN UL2M"/>
    <property type="match status" value="1"/>
</dbReference>
<comment type="caution">
    <text evidence="20">The sequence shown here is derived from an EMBL/GenBank/DDBJ whole genome shotgun (WGS) entry which is preliminary data.</text>
</comment>
<keyword evidence="9" id="KW-0560">Oxidoreductase</keyword>
<comment type="function">
    <text evidence="15">Component of the mitochondrial ribosome (mitoribosome), a dedicated translation machinery responsible for the synthesis of mitochondrial genome-encoded proteins, including at least some of the essential transmembrane subunits of the mitochondrial respiratory chain. The mitoribosomes are attached to the mitochondrial inner membrane and translation products are cotranslationally integrated into the membrane.</text>
</comment>
<dbReference type="Pfam" id="PF03079">
    <property type="entry name" value="ARD"/>
    <property type="match status" value="1"/>
</dbReference>
<feature type="domain" description="Large ribosomal subunit protein uL2 C-terminal" evidence="18">
    <location>
        <begin position="202"/>
        <end position="337"/>
    </location>
</feature>
<dbReference type="GO" id="GO:0005762">
    <property type="term" value="C:mitochondrial large ribosomal subunit"/>
    <property type="evidence" value="ECO:0007669"/>
    <property type="project" value="TreeGrafter"/>
</dbReference>
<evidence type="ECO:0000256" key="15">
    <source>
        <dbReference type="ARBA" id="ARBA00037226"/>
    </source>
</evidence>
<organism evidence="20 21">
    <name type="scientific">Erysiphe pulchra</name>
    <dbReference type="NCBI Taxonomy" id="225359"/>
    <lineage>
        <taxon>Eukaryota</taxon>
        <taxon>Fungi</taxon>
        <taxon>Dikarya</taxon>
        <taxon>Ascomycota</taxon>
        <taxon>Pezizomycotina</taxon>
        <taxon>Leotiomycetes</taxon>
        <taxon>Erysiphales</taxon>
        <taxon>Erysiphaceae</taxon>
        <taxon>Erysiphe</taxon>
    </lineage>
</organism>
<evidence type="ECO:0000256" key="1">
    <source>
        <dbReference type="ARBA" id="ARBA00004173"/>
    </source>
</evidence>
<reference evidence="20 21" key="1">
    <citation type="submission" date="2017-10" db="EMBL/GenBank/DDBJ databases">
        <title>Development of genomic resources for the powdery mildew, Erysiphe pulchra.</title>
        <authorList>
            <person name="Wadl P.A."/>
            <person name="Mack B.M."/>
            <person name="Moore G."/>
            <person name="Beltz S.B."/>
        </authorList>
    </citation>
    <scope>NUCLEOTIDE SEQUENCE [LARGE SCALE GENOMIC DNA]</scope>
    <source>
        <strain evidence="20">Cflorida</strain>
    </source>
</reference>
<dbReference type="PANTHER" id="PTHR13691">
    <property type="entry name" value="RIBOSOMAL PROTEIN L2"/>
    <property type="match status" value="1"/>
</dbReference>
<gene>
    <name evidence="20" type="ORF">EPUL_002998</name>
</gene>
<keyword evidence="10" id="KW-0408">Iron</keyword>
<dbReference type="EMBL" id="PEDP01000503">
    <property type="protein sequence ID" value="POS85775.1"/>
    <property type="molecule type" value="Genomic_DNA"/>
</dbReference>
<keyword evidence="21" id="KW-1185">Reference proteome</keyword>
<dbReference type="InterPro" id="IPR014726">
    <property type="entry name" value="Ribosomal_uL2_dom3"/>
</dbReference>
<dbReference type="OrthoDB" id="268576at2759"/>
<evidence type="ECO:0000256" key="6">
    <source>
        <dbReference type="ARBA" id="ARBA00022723"/>
    </source>
</evidence>
<keyword evidence="7" id="KW-0223">Dioxygenase</keyword>
<keyword evidence="5" id="KW-0028">Amino-acid biosynthesis</keyword>
<dbReference type="Pfam" id="PF03947">
    <property type="entry name" value="Ribosomal_L2_C"/>
    <property type="match status" value="1"/>
</dbReference>
<name>A0A2S4PUQ8_9PEZI</name>
<evidence type="ECO:0000256" key="16">
    <source>
        <dbReference type="ARBA" id="ARBA00069872"/>
    </source>
</evidence>
<evidence type="ECO:0000256" key="9">
    <source>
        <dbReference type="ARBA" id="ARBA00023002"/>
    </source>
</evidence>
<dbReference type="GO" id="GO:0032543">
    <property type="term" value="P:mitochondrial translation"/>
    <property type="evidence" value="ECO:0007669"/>
    <property type="project" value="TreeGrafter"/>
</dbReference>
<dbReference type="FunFam" id="2.30.30.30:FF:000034">
    <property type="entry name" value="50S ribosomal protein L2"/>
    <property type="match status" value="1"/>
</dbReference>
<dbReference type="FunFam" id="4.10.950.10:FF:000001">
    <property type="entry name" value="50S ribosomal protein L2"/>
    <property type="match status" value="1"/>
</dbReference>
<dbReference type="InterPro" id="IPR004313">
    <property type="entry name" value="ARD"/>
</dbReference>
<evidence type="ECO:0000256" key="11">
    <source>
        <dbReference type="ARBA" id="ARBA00023128"/>
    </source>
</evidence>
<dbReference type="GO" id="GO:0003723">
    <property type="term" value="F:RNA binding"/>
    <property type="evidence" value="ECO:0007669"/>
    <property type="project" value="InterPro"/>
</dbReference>
<dbReference type="SMART" id="SM01383">
    <property type="entry name" value="Ribosomal_L2"/>
    <property type="match status" value="1"/>
</dbReference>
<dbReference type="GO" id="GO:0016740">
    <property type="term" value="F:transferase activity"/>
    <property type="evidence" value="ECO:0007669"/>
    <property type="project" value="InterPro"/>
</dbReference>
<dbReference type="CDD" id="cd02232">
    <property type="entry name" value="cupin_ARD"/>
    <property type="match status" value="1"/>
</dbReference>
<dbReference type="Gene3D" id="2.30.30.30">
    <property type="match status" value="1"/>
</dbReference>
<keyword evidence="12" id="KW-0486">Methionine biosynthesis</keyword>
<proteinExistence type="inferred from homology"/>
<evidence type="ECO:0000313" key="20">
    <source>
        <dbReference type="EMBL" id="POS85775.1"/>
    </source>
</evidence>
<keyword evidence="8 20" id="KW-0689">Ribosomal protein</keyword>
<keyword evidence="14" id="KW-0687">Ribonucleoprotein</keyword>
<dbReference type="GO" id="GO:0010309">
    <property type="term" value="F:acireductone dioxygenase [iron(II)-requiring] activity"/>
    <property type="evidence" value="ECO:0007669"/>
    <property type="project" value="InterPro"/>
</dbReference>
<keyword evidence="3" id="KW-0963">Cytoplasm</keyword>
<evidence type="ECO:0000313" key="21">
    <source>
        <dbReference type="Proteomes" id="UP000237438"/>
    </source>
</evidence>
<keyword evidence="11" id="KW-0496">Mitochondrion</keyword>
<dbReference type="STRING" id="225359.A0A2S4PUQ8"/>
<dbReference type="InterPro" id="IPR008991">
    <property type="entry name" value="Translation_prot_SH3-like_sf"/>
</dbReference>
<feature type="domain" description="Large ribosomal subunit protein uL2 RNA-binding" evidence="19">
    <location>
        <begin position="99"/>
        <end position="175"/>
    </location>
</feature>
<dbReference type="SUPFAM" id="SSF50249">
    <property type="entry name" value="Nucleic acid-binding proteins"/>
    <property type="match status" value="1"/>
</dbReference>
<dbReference type="InterPro" id="IPR027496">
    <property type="entry name" value="ARD_euk"/>
</dbReference>
<dbReference type="InterPro" id="IPR022669">
    <property type="entry name" value="Ribosomal_uL2_C"/>
</dbReference>
<evidence type="ECO:0000256" key="12">
    <source>
        <dbReference type="ARBA" id="ARBA00023167"/>
    </source>
</evidence>
<dbReference type="InterPro" id="IPR014710">
    <property type="entry name" value="RmlC-like_jellyroll"/>
</dbReference>
<feature type="region of interest" description="Disordered" evidence="17">
    <location>
        <begin position="90"/>
        <end position="110"/>
    </location>
</feature>
<keyword evidence="13" id="KW-0539">Nucleus</keyword>
<evidence type="ECO:0000256" key="5">
    <source>
        <dbReference type="ARBA" id="ARBA00022605"/>
    </source>
</evidence>
<dbReference type="Gene3D" id="2.40.50.140">
    <property type="entry name" value="Nucleic acid-binding proteins"/>
    <property type="match status" value="1"/>
</dbReference>
<dbReference type="SUPFAM" id="SSF51182">
    <property type="entry name" value="RmlC-like cupins"/>
    <property type="match status" value="1"/>
</dbReference>
<dbReference type="InterPro" id="IPR002171">
    <property type="entry name" value="Ribosomal_uL2"/>
</dbReference>
<evidence type="ECO:0000256" key="3">
    <source>
        <dbReference type="ARBA" id="ARBA00022490"/>
    </source>
</evidence>
<evidence type="ECO:0000256" key="14">
    <source>
        <dbReference type="ARBA" id="ARBA00023274"/>
    </source>
</evidence>
<dbReference type="Proteomes" id="UP000237438">
    <property type="component" value="Unassembled WGS sequence"/>
</dbReference>
<dbReference type="Pfam" id="PF00181">
    <property type="entry name" value="Ribosomal_L2_N"/>
    <property type="match status" value="1"/>
</dbReference>
<dbReference type="FunFam" id="2.40.50.140:FF:000128">
    <property type="entry name" value="50S ribosomal protein L2"/>
    <property type="match status" value="1"/>
</dbReference>
<feature type="non-terminal residue" evidence="20">
    <location>
        <position position="557"/>
    </location>
</feature>
<dbReference type="SUPFAM" id="SSF50104">
    <property type="entry name" value="Translation proteins SH3-like domain"/>
    <property type="match status" value="1"/>
</dbReference>
<keyword evidence="4" id="KW-0533">Nickel</keyword>
<evidence type="ECO:0000256" key="4">
    <source>
        <dbReference type="ARBA" id="ARBA00022596"/>
    </source>
</evidence>
<comment type="subcellular location">
    <subcellularLocation>
        <location evidence="1">Mitochondrion</location>
    </subcellularLocation>
</comment>
<dbReference type="FunFam" id="2.60.120.10:FF:000079">
    <property type="entry name" value="1,2-dihydroxy-3-keto-5-methylthiopentene dioxygenase"/>
    <property type="match status" value="1"/>
</dbReference>
<dbReference type="GO" id="GO:0046872">
    <property type="term" value="F:metal ion binding"/>
    <property type="evidence" value="ECO:0007669"/>
    <property type="project" value="UniProtKB-KW"/>
</dbReference>
<dbReference type="InterPro" id="IPR012340">
    <property type="entry name" value="NA-bd_OB-fold"/>
</dbReference>
<dbReference type="HAMAP" id="MF_03154">
    <property type="entry name" value="Salvage_MtnD_euk"/>
    <property type="match status" value="1"/>
</dbReference>
<evidence type="ECO:0000259" key="19">
    <source>
        <dbReference type="SMART" id="SM01383"/>
    </source>
</evidence>
<evidence type="ECO:0000256" key="8">
    <source>
        <dbReference type="ARBA" id="ARBA00022980"/>
    </source>
</evidence>
<evidence type="ECO:0000259" key="18">
    <source>
        <dbReference type="SMART" id="SM01382"/>
    </source>
</evidence>
<dbReference type="InterPro" id="IPR005880">
    <property type="entry name" value="Ribosomal_uL2_bac/org-type"/>
</dbReference>
<protein>
    <recommendedName>
        <fullName evidence="16">Large ribosomal subunit protein uL2m</fullName>
    </recommendedName>
</protein>
<dbReference type="InterPro" id="IPR022666">
    <property type="entry name" value="Ribosomal_uL2_RNA-bd_dom"/>
</dbReference>